<sequence>MMNVATWSSIAQIVAVVSAAFFGVYKIWKKIDARQEELCAKTMLLDSKLNRIESQFGPNGGGIREAVNNVSRTVLKIEDRVTKIGDDVAKLSGEFNQHIREGNK</sequence>
<gene>
    <name evidence="2" type="ORF">UFOVP621_18</name>
</gene>
<proteinExistence type="predicted"/>
<feature type="transmembrane region" description="Helical" evidence="1">
    <location>
        <begin position="6"/>
        <end position="25"/>
    </location>
</feature>
<evidence type="ECO:0000256" key="1">
    <source>
        <dbReference type="SAM" id="Phobius"/>
    </source>
</evidence>
<evidence type="ECO:0000313" key="2">
    <source>
        <dbReference type="EMBL" id="CAB4152606.1"/>
    </source>
</evidence>
<keyword evidence="1" id="KW-0812">Transmembrane</keyword>
<name>A0A6J5N5I6_9CAUD</name>
<protein>
    <submittedName>
        <fullName evidence="2">Uncharacterized protein</fullName>
    </submittedName>
</protein>
<dbReference type="EMBL" id="LR796586">
    <property type="protein sequence ID" value="CAB4152606.1"/>
    <property type="molecule type" value="Genomic_DNA"/>
</dbReference>
<keyword evidence="1" id="KW-1133">Transmembrane helix</keyword>
<keyword evidence="1" id="KW-0472">Membrane</keyword>
<organism evidence="2">
    <name type="scientific">uncultured Caudovirales phage</name>
    <dbReference type="NCBI Taxonomy" id="2100421"/>
    <lineage>
        <taxon>Viruses</taxon>
        <taxon>Duplodnaviria</taxon>
        <taxon>Heunggongvirae</taxon>
        <taxon>Uroviricota</taxon>
        <taxon>Caudoviricetes</taxon>
        <taxon>Peduoviridae</taxon>
        <taxon>Maltschvirus</taxon>
        <taxon>Maltschvirus maltsch</taxon>
    </lineage>
</organism>
<accession>A0A6J5N5I6</accession>
<reference evidence="2" key="1">
    <citation type="submission" date="2020-04" db="EMBL/GenBank/DDBJ databases">
        <authorList>
            <person name="Chiriac C."/>
            <person name="Salcher M."/>
            <person name="Ghai R."/>
            <person name="Kavagutti S V."/>
        </authorList>
    </citation>
    <scope>NUCLEOTIDE SEQUENCE</scope>
</reference>